<evidence type="ECO:0000256" key="1">
    <source>
        <dbReference type="ARBA" id="ARBA00022741"/>
    </source>
</evidence>
<dbReference type="Proteomes" id="UP000225706">
    <property type="component" value="Unassembled WGS sequence"/>
</dbReference>
<dbReference type="PANTHER" id="PTHR46844:SF1">
    <property type="entry name" value="SLR5058 PROTEIN"/>
    <property type="match status" value="1"/>
</dbReference>
<comment type="caution">
    <text evidence="4">The sequence shown here is derived from an EMBL/GenBank/DDBJ whole genome shotgun (WGS) entry which is preliminary data.</text>
</comment>
<dbReference type="Pfam" id="PF13516">
    <property type="entry name" value="LRR_6"/>
    <property type="match status" value="8"/>
</dbReference>
<dbReference type="Gene3D" id="3.40.50.300">
    <property type="entry name" value="P-loop containing nucleotide triphosphate hydrolases"/>
    <property type="match status" value="1"/>
</dbReference>
<dbReference type="InterPro" id="IPR027417">
    <property type="entry name" value="P-loop_NTPase"/>
</dbReference>
<keyword evidence="1" id="KW-0547">Nucleotide-binding</keyword>
<dbReference type="CDD" id="cd03801">
    <property type="entry name" value="GT4_PimA-like"/>
    <property type="match status" value="1"/>
</dbReference>
<dbReference type="GO" id="GO:0005524">
    <property type="term" value="F:ATP binding"/>
    <property type="evidence" value="ECO:0007669"/>
    <property type="project" value="UniProtKB-KW"/>
</dbReference>
<dbReference type="SMART" id="SM00365">
    <property type="entry name" value="LRR_SD22"/>
    <property type="match status" value="4"/>
</dbReference>
<dbReference type="InterPro" id="IPR001611">
    <property type="entry name" value="Leu-rich_rpt"/>
</dbReference>
<evidence type="ECO:0000256" key="2">
    <source>
        <dbReference type="ARBA" id="ARBA00022840"/>
    </source>
</evidence>
<keyword evidence="5" id="KW-1185">Reference proteome</keyword>
<gene>
    <name evidence="4" type="primary">Nlrc3</name>
    <name evidence="4" type="ORF">AWC38_SpisGene22582</name>
</gene>
<dbReference type="SUPFAM" id="SSF52540">
    <property type="entry name" value="P-loop containing nucleoside triphosphate hydrolases"/>
    <property type="match status" value="1"/>
</dbReference>
<evidence type="ECO:0000259" key="3">
    <source>
        <dbReference type="PROSITE" id="PS50837"/>
    </source>
</evidence>
<dbReference type="EMBL" id="LSMT01001003">
    <property type="protein sequence ID" value="PFX13338.1"/>
    <property type="molecule type" value="Genomic_DNA"/>
</dbReference>
<dbReference type="SMART" id="SM00368">
    <property type="entry name" value="LRR_RI"/>
    <property type="match status" value="12"/>
</dbReference>
<dbReference type="InterPro" id="IPR032675">
    <property type="entry name" value="LRR_dom_sf"/>
</dbReference>
<dbReference type="InterPro" id="IPR007111">
    <property type="entry name" value="NACHT_NTPase"/>
</dbReference>
<dbReference type="PROSITE" id="PS50837">
    <property type="entry name" value="NACHT"/>
    <property type="match status" value="1"/>
</dbReference>
<feature type="domain" description="NACHT" evidence="3">
    <location>
        <begin position="663"/>
        <end position="785"/>
    </location>
</feature>
<dbReference type="SUPFAM" id="SSF52047">
    <property type="entry name" value="RNI-like"/>
    <property type="match status" value="2"/>
</dbReference>
<dbReference type="Pfam" id="PF20706">
    <property type="entry name" value="GT4-conflict"/>
    <property type="match status" value="1"/>
</dbReference>
<dbReference type="Gene3D" id="3.40.50.2000">
    <property type="entry name" value="Glycogen Phosphorylase B"/>
    <property type="match status" value="2"/>
</dbReference>
<dbReference type="OrthoDB" id="5988362at2759"/>
<name>A0A2B4RAC9_STYPI</name>
<dbReference type="Gene3D" id="3.80.10.10">
    <property type="entry name" value="Ribonuclease Inhibitor"/>
    <property type="match status" value="5"/>
</dbReference>
<proteinExistence type="predicted"/>
<organism evidence="4 5">
    <name type="scientific">Stylophora pistillata</name>
    <name type="common">Smooth cauliflower coral</name>
    <dbReference type="NCBI Taxonomy" id="50429"/>
    <lineage>
        <taxon>Eukaryota</taxon>
        <taxon>Metazoa</taxon>
        <taxon>Cnidaria</taxon>
        <taxon>Anthozoa</taxon>
        <taxon>Hexacorallia</taxon>
        <taxon>Scleractinia</taxon>
        <taxon>Astrocoeniina</taxon>
        <taxon>Pocilloporidae</taxon>
        <taxon>Stylophora</taxon>
    </lineage>
</organism>
<evidence type="ECO:0000313" key="4">
    <source>
        <dbReference type="EMBL" id="PFX13338.1"/>
    </source>
</evidence>
<dbReference type="Pfam" id="PF05729">
    <property type="entry name" value="NACHT"/>
    <property type="match status" value="1"/>
</dbReference>
<accession>A0A2B4RAC9</accession>
<dbReference type="PANTHER" id="PTHR46844">
    <property type="entry name" value="SLR5058 PROTEIN"/>
    <property type="match status" value="1"/>
</dbReference>
<sequence length="1659" mass="185894">MLTTDMSKAFDSMHPALLLSKLRAYGFQESLIRLLCSYLCDHYNRDFDIPSVAFTSQEGQENRKLKVTLLSSEWRSSTDGDLSTINRELAIQLAKHSNVEVSVFLLQCSEEDKSNAASHHVQIVEAEKVIGWNPVDCLINVPEGHVMDCVVGHGVTLGKQVQVIRKHHQCKWIQVVHTAPEELGMYKSISQGEQLQKAEVALCEKADQVVAIGPKLADTYKRYLRCSRKEQNVFDVTPGIFSEFLDVEQAIEERRTFSVLVIGSVDSSEDFILKGYDLAAQAIAELKDKSYQLKFVGAPRGKGDEIAQKLLQHGIDHNQLTVRSFSDKREVLANLFCEVDLVIMPSKTEGFGVNALEALSAGLPVLVSGSSGFGEALREMPLGPQCVIDSEDPKVWAREIKAVRRKKRSVRLEETLFLRKRYLEMYSWEKPIRSLVERMYSLVFGSENRPHIATGVKRPASSDFLDHHSKRFERKQIKYDHLEGSSGGYSSHLPTEYGQFSLPSASVTQGKPVHERSHAQDYPEQLVELIRREYRGAVLCPFPWCEDELQFELSKIFTRLMIVARNKERAKLSENLVRMTDVFEPLKKCDCTSQCKCKREKPIVNSIEGPLGMDEIVYRRKLAYDRLVGKNVTERFFLEEAMPLWPTKCDCTSQCKCKREKPRVVLIEGPPGIGKTTYCQKLAYDWSIGDITTESSFPKVDMLLRLTCREMETSNIEDAIEDQLLPINVDKKDKDSFFQFIRHNQSRILLMLDGLDELPKNLFDEFLPLIRGRVYPLTYVVLTARHEVGMKVRRHCDALFEIVGYTEDDADSYIEKYFSKHENPSLAWALIEEISKEPQLRELTANALNTALLCLVFEDLGGVLPYNRSMLYFELVNCVLRRYCSNKGISLDDKDPVEKYTDQLNQLGELALKALLKDQLAFTLVELKNQSIEFLQLGFLSREASASKIKPKPTYSFIHKTFQEYFAAFHIAHELLTTDWDRAALLAQLSPVDKYWQVWEFLISMAARKNDDTAILLVSSLWASFQHQKQYPKQPASKSKDSQDFFFNESYMEPSLCRLKPLELGSTLTRGDVFEANIHDWLLVMHSPVDEEISLLEKIVDIIDKCEHPDSKLKPYQIKMAGKLAHCFPLDKIGVTKGCICINLDSRFQFVVSEYLKSNYKLNELVWGLDVSAAAALVDVLRTSNTLTHLHLTNGSCITSLTPALQANRTLTHLSMRKTKVGDRETKELAKVLRLNHTLTHLCLADNKITHIGVEALAEALRSNKALENLDIGYNCIGDGGAVALSQALGSNRPVHSKELAKVLQLNHTLTHLCLADNKITHIGVEALAEALRSNKALENLDIGYNCIGDGGAVALSQALGSNRPVHSKELAKVLQLNHTLTHLCLANNKITPIGVEALAEALRSNKALENLDIGYNCIGDGGAVALSQALESNRTLRSLNVGGGLPLKYIALGDRGIRAVAHALRCNNSLTYLDVSGHCGGGSAVLALGEALQSNCSLTHLYLRGENASTTRLHFGNSAAGAFSKALQSRDTQLTYLDLQFTSFSTSCVITLAEGLRVNGTLTHLCLRSNNIDCPGAVALAQALKTNQTLTHLELGDNKISDAGVKEFVKVLQWNETLMFLGLDYNRKIESGIDLCKVLGGRWKSEPRYPGGVVWIRN</sequence>
<evidence type="ECO:0000313" key="5">
    <source>
        <dbReference type="Proteomes" id="UP000225706"/>
    </source>
</evidence>
<protein>
    <submittedName>
        <fullName evidence="4">Protein NLRC3</fullName>
    </submittedName>
</protein>
<reference evidence="5" key="1">
    <citation type="journal article" date="2017" name="bioRxiv">
        <title>Comparative analysis of the genomes of Stylophora pistillata and Acropora digitifera provides evidence for extensive differences between species of corals.</title>
        <authorList>
            <person name="Voolstra C.R."/>
            <person name="Li Y."/>
            <person name="Liew Y.J."/>
            <person name="Baumgarten S."/>
            <person name="Zoccola D."/>
            <person name="Flot J.-F."/>
            <person name="Tambutte S."/>
            <person name="Allemand D."/>
            <person name="Aranda M."/>
        </authorList>
    </citation>
    <scope>NUCLEOTIDE SEQUENCE [LARGE SCALE GENOMIC DNA]</scope>
</reference>
<keyword evidence="2" id="KW-0067">ATP-binding</keyword>
<dbReference type="SUPFAM" id="SSF53756">
    <property type="entry name" value="UDP-Glycosyltransferase/glycogen phosphorylase"/>
    <property type="match status" value="1"/>
</dbReference>